<dbReference type="AlphaFoldDB" id="A0A975Y733"/>
<dbReference type="GO" id="GO:0009279">
    <property type="term" value="C:cell outer membrane"/>
    <property type="evidence" value="ECO:0007669"/>
    <property type="project" value="InterPro"/>
</dbReference>
<evidence type="ECO:0000256" key="2">
    <source>
        <dbReference type="SAM" id="MobiDB-lite"/>
    </source>
</evidence>
<feature type="signal peptide" evidence="3">
    <location>
        <begin position="1"/>
        <end position="25"/>
    </location>
</feature>
<sequence>MPKLPYQFVAITALIPTLIVSGTQAETPEAFTNKQLNEQSLMAVNWVQQSGEYRALVYQAFNIGKIIFDTAKTKNISRPAVIVDIDETVLDNSPYQAGLFDTNNGFELQSWNKWLKAAKAKAVPGSVEFVNYVNSNGGKVFFISNRDAKSTKDGKINDLEAATINNLKSVGFTGVNEQTVLLRGEFSKVINGKENNSKQWRLDAINNGIADGNKHTIVAFVGDSLNDFDEAAGRNNQQRRDYVDKNRNSYGVFDITNAGMIQPAYIAIPNPMYGNWEIGMYDPKPFNKQTTLEMTPGERSQQRKESLNRWLAD</sequence>
<dbReference type="InterPro" id="IPR036412">
    <property type="entry name" value="HAD-like_sf"/>
</dbReference>
<feature type="compositionally biased region" description="Basic and acidic residues" evidence="2">
    <location>
        <begin position="300"/>
        <end position="313"/>
    </location>
</feature>
<dbReference type="Pfam" id="PF03767">
    <property type="entry name" value="Acid_phosphat_B"/>
    <property type="match status" value="1"/>
</dbReference>
<dbReference type="InterPro" id="IPR023214">
    <property type="entry name" value="HAD_sf"/>
</dbReference>
<gene>
    <name evidence="4" type="ORF">B6N60_04639</name>
</gene>
<keyword evidence="5" id="KW-1185">Reference proteome</keyword>
<dbReference type="PANTHER" id="PTHR31284:SF10">
    <property type="entry name" value="ACID PHOSPHATASE-LIKE PROTEIN"/>
    <property type="match status" value="1"/>
</dbReference>
<dbReference type="InterPro" id="IPR005519">
    <property type="entry name" value="Acid_phosphat_B-like"/>
</dbReference>
<accession>A0A975Y733</accession>
<name>A0A975Y733_9NOST</name>
<dbReference type="Proteomes" id="UP000683511">
    <property type="component" value="Chromosome"/>
</dbReference>
<keyword evidence="1 3" id="KW-0732">Signal</keyword>
<dbReference type="KEGG" id="rsin:B6N60_04639"/>
<organism evidence="4 5">
    <name type="scientific">Richelia sinica FACHB-800</name>
    <dbReference type="NCBI Taxonomy" id="1357546"/>
    <lineage>
        <taxon>Bacteria</taxon>
        <taxon>Bacillati</taxon>
        <taxon>Cyanobacteriota</taxon>
        <taxon>Cyanophyceae</taxon>
        <taxon>Nostocales</taxon>
        <taxon>Nostocaceae</taxon>
        <taxon>Richelia</taxon>
    </lineage>
</organism>
<evidence type="ECO:0000256" key="3">
    <source>
        <dbReference type="SAM" id="SignalP"/>
    </source>
</evidence>
<evidence type="ECO:0000313" key="4">
    <source>
        <dbReference type="EMBL" id="QXE25918.1"/>
    </source>
</evidence>
<dbReference type="Gene3D" id="3.40.50.1000">
    <property type="entry name" value="HAD superfamily/HAD-like"/>
    <property type="match status" value="1"/>
</dbReference>
<dbReference type="SFLD" id="SFLDG01125">
    <property type="entry name" value="C1.1:_Acid_Phosphatase_Like"/>
    <property type="match status" value="1"/>
</dbReference>
<dbReference type="PIRSF" id="PIRSF019271">
    <property type="entry name" value="Acid_Ptase_C"/>
    <property type="match status" value="1"/>
</dbReference>
<dbReference type="InterPro" id="IPR006423">
    <property type="entry name" value="Lipo_e_P4"/>
</dbReference>
<feature type="region of interest" description="Disordered" evidence="2">
    <location>
        <begin position="294"/>
        <end position="313"/>
    </location>
</feature>
<dbReference type="SFLD" id="SFLDS00003">
    <property type="entry name" value="Haloacid_Dehalogenase"/>
    <property type="match status" value="1"/>
</dbReference>
<dbReference type="EMBL" id="CP021056">
    <property type="protein sequence ID" value="QXE25918.1"/>
    <property type="molecule type" value="Genomic_DNA"/>
</dbReference>
<feature type="chain" id="PRO_5037930121" evidence="3">
    <location>
        <begin position="26"/>
        <end position="313"/>
    </location>
</feature>
<dbReference type="PANTHER" id="PTHR31284">
    <property type="entry name" value="ACID PHOSPHATASE-LIKE PROTEIN"/>
    <property type="match status" value="1"/>
</dbReference>
<dbReference type="RefSeq" id="WP_190604546.1">
    <property type="nucleotide sequence ID" value="NZ_CP021056.1"/>
</dbReference>
<reference evidence="4" key="1">
    <citation type="submission" date="2017-04" db="EMBL/GenBank/DDBJ databases">
        <title>Genome deletions in a multicellular cyanobacterial endosymbiont for morphological adaptation in marine diatoms.</title>
        <authorList>
            <person name="Wang Y."/>
            <person name="Gao H."/>
            <person name="Li R."/>
            <person name="Xu X."/>
        </authorList>
    </citation>
    <scope>NUCLEOTIDE SEQUENCE</scope>
    <source>
        <strain evidence="4">FACHB 800</strain>
    </source>
</reference>
<dbReference type="SUPFAM" id="SSF56784">
    <property type="entry name" value="HAD-like"/>
    <property type="match status" value="1"/>
</dbReference>
<proteinExistence type="predicted"/>
<protein>
    <submittedName>
        <fullName evidence="4">Acid phosphatase (Class B)</fullName>
    </submittedName>
</protein>
<evidence type="ECO:0000313" key="5">
    <source>
        <dbReference type="Proteomes" id="UP000683511"/>
    </source>
</evidence>
<evidence type="ECO:0000256" key="1">
    <source>
        <dbReference type="ARBA" id="ARBA00022729"/>
    </source>
</evidence>